<dbReference type="InterPro" id="IPR033469">
    <property type="entry name" value="CYTH-like_dom_sf"/>
</dbReference>
<gene>
    <name evidence="2" type="ORF">A2912_00175</name>
</gene>
<comment type="caution">
    <text evidence="2">The sequence shown here is derived from an EMBL/GenBank/DDBJ whole genome shotgun (WGS) entry which is preliminary data.</text>
</comment>
<reference evidence="2 3" key="1">
    <citation type="journal article" date="2016" name="Nat. Commun.">
        <title>Thousands of microbial genomes shed light on interconnected biogeochemical processes in an aquifer system.</title>
        <authorList>
            <person name="Anantharaman K."/>
            <person name="Brown C.T."/>
            <person name="Hug L.A."/>
            <person name="Sharon I."/>
            <person name="Castelle C.J."/>
            <person name="Probst A.J."/>
            <person name="Thomas B.C."/>
            <person name="Singh A."/>
            <person name="Wilkins M.J."/>
            <person name="Karaoz U."/>
            <person name="Brodie E.L."/>
            <person name="Williams K.H."/>
            <person name="Hubbard S.S."/>
            <person name="Banfield J.F."/>
        </authorList>
    </citation>
    <scope>NUCLEOTIDE SEQUENCE [LARGE SCALE GENOMIC DNA]</scope>
</reference>
<dbReference type="SUPFAM" id="SSF55154">
    <property type="entry name" value="CYTH-like phosphatases"/>
    <property type="match status" value="1"/>
</dbReference>
<dbReference type="Proteomes" id="UP000178122">
    <property type="component" value="Unassembled WGS sequence"/>
</dbReference>
<dbReference type="InterPro" id="IPR012042">
    <property type="entry name" value="NeuTTM/CthTTM-like"/>
</dbReference>
<accession>A0A1G1YLP7</accession>
<organism evidence="2 3">
    <name type="scientific">Candidatus Buchananbacteria bacterium RIFCSPLOWO2_01_FULL_40_23b</name>
    <dbReference type="NCBI Taxonomy" id="1797544"/>
    <lineage>
        <taxon>Bacteria</taxon>
        <taxon>Candidatus Buchananiibacteriota</taxon>
    </lineage>
</organism>
<dbReference type="Gene3D" id="2.40.320.10">
    <property type="entry name" value="Hypothetical Protein Pfu-838710-001"/>
    <property type="match status" value="1"/>
</dbReference>
<sequence>MTQEIERKFFVKNMPDLSGLKSIRDERYYLYSDGGIELRFQKHGKKYELERMAEYANLSRTQEKIEITQNEFETLRRFGKGPIIRESYLISQNPQVTVKIYHGRFEGLIRVEVEFESLDQAQQFQPPDWFGKEMVDISIAKDAKLIDLADEEFHKLVT</sequence>
<name>A0A1G1YLP7_9BACT</name>
<evidence type="ECO:0000313" key="3">
    <source>
        <dbReference type="Proteomes" id="UP000178122"/>
    </source>
</evidence>
<proteinExistence type="predicted"/>
<dbReference type="AlphaFoldDB" id="A0A1G1YLP7"/>
<evidence type="ECO:0000256" key="1">
    <source>
        <dbReference type="PIRSR" id="PIRSR016487-1"/>
    </source>
</evidence>
<dbReference type="PIRSF" id="PIRSF016487">
    <property type="entry name" value="CYTH_UCP016487"/>
    <property type="match status" value="1"/>
</dbReference>
<feature type="active site" description="Proton acceptor" evidence="1">
    <location>
        <position position="29"/>
    </location>
</feature>
<evidence type="ECO:0008006" key="4">
    <source>
        <dbReference type="Google" id="ProtNLM"/>
    </source>
</evidence>
<dbReference type="EMBL" id="MHIN01000050">
    <property type="protein sequence ID" value="OGY53275.1"/>
    <property type="molecule type" value="Genomic_DNA"/>
</dbReference>
<evidence type="ECO:0000313" key="2">
    <source>
        <dbReference type="EMBL" id="OGY53275.1"/>
    </source>
</evidence>
<protein>
    <recommendedName>
        <fullName evidence="4">CYTH domain-containing protein</fullName>
    </recommendedName>
</protein>